<organism evidence="2 3">
    <name type="scientific">Caenorhabditis japonica</name>
    <dbReference type="NCBI Taxonomy" id="281687"/>
    <lineage>
        <taxon>Eukaryota</taxon>
        <taxon>Metazoa</taxon>
        <taxon>Ecdysozoa</taxon>
        <taxon>Nematoda</taxon>
        <taxon>Chromadorea</taxon>
        <taxon>Rhabditida</taxon>
        <taxon>Rhabditina</taxon>
        <taxon>Rhabditomorpha</taxon>
        <taxon>Rhabditoidea</taxon>
        <taxon>Rhabditidae</taxon>
        <taxon>Peloderinae</taxon>
        <taxon>Caenorhabditis</taxon>
    </lineage>
</organism>
<name>A0A8R1IJV8_CAEJA</name>
<feature type="compositionally biased region" description="Basic and acidic residues" evidence="1">
    <location>
        <begin position="9"/>
        <end position="27"/>
    </location>
</feature>
<keyword evidence="3" id="KW-1185">Reference proteome</keyword>
<feature type="region of interest" description="Disordered" evidence="1">
    <location>
        <begin position="116"/>
        <end position="135"/>
    </location>
</feature>
<reference evidence="2" key="2">
    <citation type="submission" date="2022-06" db="UniProtKB">
        <authorList>
            <consortium name="EnsemblMetazoa"/>
        </authorList>
    </citation>
    <scope>IDENTIFICATION</scope>
    <source>
        <strain evidence="2">DF5081</strain>
    </source>
</reference>
<feature type="compositionally biased region" description="Basic residues" evidence="1">
    <location>
        <begin position="51"/>
        <end position="62"/>
    </location>
</feature>
<feature type="compositionally biased region" description="Low complexity" evidence="1">
    <location>
        <begin position="145"/>
        <end position="164"/>
    </location>
</feature>
<feature type="region of interest" description="Disordered" evidence="1">
    <location>
        <begin position="143"/>
        <end position="164"/>
    </location>
</feature>
<protein>
    <submittedName>
        <fullName evidence="2">Uncharacterized protein</fullName>
    </submittedName>
</protein>
<proteinExistence type="predicted"/>
<evidence type="ECO:0000313" key="3">
    <source>
        <dbReference type="Proteomes" id="UP000005237"/>
    </source>
</evidence>
<feature type="region of interest" description="Disordered" evidence="1">
    <location>
        <begin position="1"/>
        <end position="67"/>
    </location>
</feature>
<sequence>MKSKSKSRTRLEHDHNELRVFYKRGDAEQEEEMIRVTSINNHSTSSSTSSKKSRKKSTWKPKHRDELPVETDKLLKRLKTMNCSIREKFGIANHSLLPVSDYVPRKKNSIKKCEIPLAPPKVPNHGAPLQSSESLKTLYSKSLHSISTKSQQTRSSSMSPSMVS</sequence>
<evidence type="ECO:0000313" key="2">
    <source>
        <dbReference type="EnsemblMetazoa" id="CJA37716.1"/>
    </source>
</evidence>
<dbReference type="AlphaFoldDB" id="A0A8R1IJV8"/>
<dbReference type="EnsemblMetazoa" id="CJA37716.1">
    <property type="protein sequence ID" value="CJA37716.1"/>
    <property type="gene ID" value="WBGene00213563"/>
</dbReference>
<evidence type="ECO:0000256" key="1">
    <source>
        <dbReference type="SAM" id="MobiDB-lite"/>
    </source>
</evidence>
<reference evidence="3" key="1">
    <citation type="submission" date="2010-08" db="EMBL/GenBank/DDBJ databases">
        <authorList>
            <consortium name="Caenorhabditis japonica Sequencing Consortium"/>
            <person name="Wilson R.K."/>
        </authorList>
    </citation>
    <scope>NUCLEOTIDE SEQUENCE [LARGE SCALE GENOMIC DNA]</scope>
    <source>
        <strain evidence="3">DF5081</strain>
    </source>
</reference>
<dbReference type="Proteomes" id="UP000005237">
    <property type="component" value="Unassembled WGS sequence"/>
</dbReference>
<accession>A0A8R1IJV8</accession>